<gene>
    <name evidence="2" type="ORF">AB2L28_05305</name>
</gene>
<reference evidence="2 3" key="1">
    <citation type="submission" date="2024-07" db="EMBL/GenBank/DDBJ databases">
        <authorList>
            <person name="Thanompreechachai J."/>
            <person name="Duangmal K."/>
        </authorList>
    </citation>
    <scope>NUCLEOTIDE SEQUENCE [LARGE SCALE GENOMIC DNA]</scope>
    <source>
        <strain evidence="2 3">TBRC 1896</strain>
    </source>
</reference>
<dbReference type="Pfam" id="PF08021">
    <property type="entry name" value="FAD_binding_9"/>
    <property type="match status" value="1"/>
</dbReference>
<dbReference type="SUPFAM" id="SSF63380">
    <property type="entry name" value="Riboflavin synthase domain-like"/>
    <property type="match status" value="1"/>
</dbReference>
<name>A0ABV4I231_9ACTN</name>
<evidence type="ECO:0000313" key="2">
    <source>
        <dbReference type="EMBL" id="MEZ0491649.1"/>
    </source>
</evidence>
<dbReference type="PANTHER" id="PTHR30157">
    <property type="entry name" value="FERRIC REDUCTASE, NADPH-DEPENDENT"/>
    <property type="match status" value="1"/>
</dbReference>
<dbReference type="Gene3D" id="3.40.50.80">
    <property type="entry name" value="Nucleotide-binding domain of ferredoxin-NADP reductase (FNR) module"/>
    <property type="match status" value="1"/>
</dbReference>
<evidence type="ECO:0000259" key="1">
    <source>
        <dbReference type="PROSITE" id="PS51384"/>
    </source>
</evidence>
<dbReference type="Gene3D" id="2.40.30.10">
    <property type="entry name" value="Translation factors"/>
    <property type="match status" value="1"/>
</dbReference>
<keyword evidence="3" id="KW-1185">Reference proteome</keyword>
<dbReference type="CDD" id="cd06193">
    <property type="entry name" value="siderophore_interacting"/>
    <property type="match status" value="1"/>
</dbReference>
<dbReference type="Proteomes" id="UP001566476">
    <property type="component" value="Unassembled WGS sequence"/>
</dbReference>
<feature type="domain" description="FAD-binding FR-type" evidence="1">
    <location>
        <begin position="28"/>
        <end position="164"/>
    </location>
</feature>
<dbReference type="InterPro" id="IPR013113">
    <property type="entry name" value="SIP_FAD-bd"/>
</dbReference>
<dbReference type="InterPro" id="IPR007037">
    <property type="entry name" value="SIP_rossman_dom"/>
</dbReference>
<accession>A0ABV4I231</accession>
<organism evidence="2 3">
    <name type="scientific">Kineococcus mangrovi</name>
    <dbReference type="NCBI Taxonomy" id="1660183"/>
    <lineage>
        <taxon>Bacteria</taxon>
        <taxon>Bacillati</taxon>
        <taxon>Actinomycetota</taxon>
        <taxon>Actinomycetes</taxon>
        <taxon>Kineosporiales</taxon>
        <taxon>Kineosporiaceae</taxon>
        <taxon>Kineococcus</taxon>
    </lineage>
</organism>
<dbReference type="InterPro" id="IPR039261">
    <property type="entry name" value="FNR_nucleotide-bd"/>
</dbReference>
<dbReference type="InterPro" id="IPR017927">
    <property type="entry name" value="FAD-bd_FR_type"/>
</dbReference>
<dbReference type="PANTHER" id="PTHR30157:SF0">
    <property type="entry name" value="NADPH-DEPENDENT FERRIC-CHELATE REDUCTASE"/>
    <property type="match status" value="1"/>
</dbReference>
<proteinExistence type="predicted"/>
<dbReference type="RefSeq" id="WP_370717681.1">
    <property type="nucleotide sequence ID" value="NZ_JBGGTQ010000002.1"/>
</dbReference>
<dbReference type="InterPro" id="IPR039374">
    <property type="entry name" value="SIP_fam"/>
</dbReference>
<dbReference type="EMBL" id="JBGGTQ010000002">
    <property type="protein sequence ID" value="MEZ0491649.1"/>
    <property type="molecule type" value="Genomic_DNA"/>
</dbReference>
<evidence type="ECO:0000313" key="3">
    <source>
        <dbReference type="Proteomes" id="UP001566476"/>
    </source>
</evidence>
<comment type="caution">
    <text evidence="2">The sequence shown here is derived from an EMBL/GenBank/DDBJ whole genome shotgun (WGS) entry which is preliminary data.</text>
</comment>
<sequence length="332" mass="35700">MSTVTDEQADGRADGARVERREAARASYTLFRVRVAAVERLSTSFVRLTMTSPDLARFGAGGYDQRFKVLLPTHPVEDHELPADDWYTWWRELPEDTRPVMRTYTVRAFRPATATADAQIDVDFVLHGVGDGVGHAGPASRWAAGAAVGDEVVLVGPDAPGTGRMWGVEWAPPAGARTLLLAGDETAVPAVAAVLEQLPAGVKVTALLEVPDAGDLLDLRCAADLTVEWLPRNGVHAHGELLQQRVHEVATSLVDEVRAQDGAEEAGEDEDGILWDVPETAEAAGPGCLYAWLAGESGVVKALRRHLVREVGVPRSSVAFMGYWRAGRAEGE</sequence>
<protein>
    <submittedName>
        <fullName evidence="2">Siderophore-interacting protein</fullName>
    </submittedName>
</protein>
<dbReference type="InterPro" id="IPR017938">
    <property type="entry name" value="Riboflavin_synthase-like_b-brl"/>
</dbReference>
<dbReference type="Pfam" id="PF04954">
    <property type="entry name" value="SIP"/>
    <property type="match status" value="1"/>
</dbReference>
<dbReference type="PROSITE" id="PS51384">
    <property type="entry name" value="FAD_FR"/>
    <property type="match status" value="1"/>
</dbReference>